<name>W7AAU3_9APIC</name>
<dbReference type="GO" id="GO:0006357">
    <property type="term" value="P:regulation of transcription by RNA polymerase II"/>
    <property type="evidence" value="ECO:0007669"/>
    <property type="project" value="InterPro"/>
</dbReference>
<feature type="compositionally biased region" description="Basic and acidic residues" evidence="2">
    <location>
        <begin position="685"/>
        <end position="698"/>
    </location>
</feature>
<accession>W7AAU3</accession>
<feature type="region of interest" description="Disordered" evidence="2">
    <location>
        <begin position="812"/>
        <end position="857"/>
    </location>
</feature>
<evidence type="ECO:0000256" key="2">
    <source>
        <dbReference type="SAM" id="MobiDB-lite"/>
    </source>
</evidence>
<keyword evidence="1" id="KW-0175">Coiled coil</keyword>
<sequence length="857" mass="98742">MTKGIPGSQPMKNAKIKPILLNKKLLVVKSNEDIKKLIKKENPTEEEVNELKAALESSEQKTEKKKKKNIVIPRFKICEDDETYTSKLKIFEKPSHYIRYELYKDQVTGIKLTDGSIIHYDLLKEDEQFLQSLNSSINIQVNDEDFCKLIDKFEKLTGYSENKEEINLDDATKAASDLRINLKSNVIQDIHTYWKNKRKRLGRPLLRMFWNNSQNILPHYSVFRSRVKEKMTLRKHKKKNSEIILKMQELIEDFRRLDRILRKMKQRDEKKLLLQQLNSILFDQRKNEIKDKTYVCPMWNYFKDYKMEKIYRKLKKDKYYKSLYGSANAGSHHEKRHHDRSHHRKGHHLKRHHSRHSHHAQHSHHAHSRSCANIHSDSIVSRKINKRAKSQGLCEQMNVVKINRNEYKNVILVKRRGRNNRIWIDRKFVSDMNNDDLNCCDLSYTFNDFVDASTNLKKNFEEDLCNDISGTQKHIAIKLGIKSADIKNWDSNFFNDKTNGEQQPGDDGGGAAEMDAAGVATAGITTEGIATAGIGTAAIGTSALGDPNDRGISLEKYEKMKREKKKRKRKRESKNVDSSTSYDPINAYSPQAMEDEVAESHRYANATTRVSVEGGYNSIDYPSNHNNQTEGRRFFNFMWNKGEAELIGSSSPCGKYNRNMHEASNGKIKPYDDESPYAMMSPSNDKVESAQNESKHISNGDPNNKNENTDSVHSTEEASYNKPLFQFDDLVNPQVNRGNSFFFLSKYACIQKRILFYLENLLNFDNLNFKSKKRETGTSVPQGASSFAVPVQLPQEGEKMDKAEEVEEAREAREVQEGGEAREAVDMVEPSDKPEEEGVDTTVPDPADVLHINTHNK</sequence>
<dbReference type="InterPro" id="IPR024943">
    <property type="entry name" value="Enhancer_polycomb"/>
</dbReference>
<keyword evidence="4" id="KW-1185">Reference proteome</keyword>
<evidence type="ECO:0000256" key="1">
    <source>
        <dbReference type="SAM" id="Coils"/>
    </source>
</evidence>
<feature type="compositionally biased region" description="Polar residues" evidence="2">
    <location>
        <begin position="493"/>
        <end position="502"/>
    </location>
</feature>
<feature type="region of interest" description="Disordered" evidence="2">
    <location>
        <begin position="327"/>
        <end position="371"/>
    </location>
</feature>
<dbReference type="RefSeq" id="XP_008814381.1">
    <property type="nucleotide sequence ID" value="XM_008816159.1"/>
</dbReference>
<reference evidence="3 4" key="1">
    <citation type="submission" date="2013-02" db="EMBL/GenBank/DDBJ databases">
        <title>The Genome Sequence of Plasmodium inui San Antonio 1.</title>
        <authorList>
            <consortium name="The Broad Institute Genome Sequencing Platform"/>
            <consortium name="The Broad Institute Genome Sequencing Center for Infectious Disease"/>
            <person name="Neafsey D."/>
            <person name="Cheeseman I."/>
            <person name="Volkman S."/>
            <person name="Adams J."/>
            <person name="Walker B."/>
            <person name="Young S.K."/>
            <person name="Zeng Q."/>
            <person name="Gargeya S."/>
            <person name="Fitzgerald M."/>
            <person name="Haas B."/>
            <person name="Abouelleil A."/>
            <person name="Alvarado L."/>
            <person name="Arachchi H.M."/>
            <person name="Berlin A.M."/>
            <person name="Chapman S.B."/>
            <person name="Dewar J."/>
            <person name="Goldberg J."/>
            <person name="Griggs A."/>
            <person name="Gujja S."/>
            <person name="Hansen M."/>
            <person name="Howarth C."/>
            <person name="Imamovic A."/>
            <person name="Larimer J."/>
            <person name="McCowan C."/>
            <person name="Murphy C."/>
            <person name="Neiman D."/>
            <person name="Pearson M."/>
            <person name="Priest M."/>
            <person name="Roberts A."/>
            <person name="Saif S."/>
            <person name="Shea T."/>
            <person name="Sisk P."/>
            <person name="Sykes S."/>
            <person name="Wortman J."/>
            <person name="Nusbaum C."/>
            <person name="Birren B."/>
        </authorList>
    </citation>
    <scope>NUCLEOTIDE SEQUENCE [LARGE SCALE GENOMIC DNA]</scope>
    <source>
        <strain evidence="3 4">San Antonio 1</strain>
    </source>
</reference>
<protein>
    <recommendedName>
        <fullName evidence="5">Enhancer of polycomb-like protein</fullName>
    </recommendedName>
</protein>
<evidence type="ECO:0000313" key="4">
    <source>
        <dbReference type="Proteomes" id="UP000030640"/>
    </source>
</evidence>
<evidence type="ECO:0008006" key="5">
    <source>
        <dbReference type="Google" id="ProtNLM"/>
    </source>
</evidence>
<feature type="region of interest" description="Disordered" evidence="2">
    <location>
        <begin position="661"/>
        <end position="717"/>
    </location>
</feature>
<dbReference type="Proteomes" id="UP000030640">
    <property type="component" value="Unassembled WGS sequence"/>
</dbReference>
<feature type="compositionally biased region" description="Basic and acidic residues" evidence="2">
    <location>
        <begin position="547"/>
        <end position="561"/>
    </location>
</feature>
<organism evidence="3 4">
    <name type="scientific">Plasmodium inui San Antonio 1</name>
    <dbReference type="NCBI Taxonomy" id="1237626"/>
    <lineage>
        <taxon>Eukaryota</taxon>
        <taxon>Sar</taxon>
        <taxon>Alveolata</taxon>
        <taxon>Apicomplexa</taxon>
        <taxon>Aconoidasida</taxon>
        <taxon>Haemosporida</taxon>
        <taxon>Plasmodiidae</taxon>
        <taxon>Plasmodium</taxon>
        <taxon>Plasmodium (Plasmodium)</taxon>
    </lineage>
</organism>
<dbReference type="EMBL" id="KI965461">
    <property type="protein sequence ID" value="EUD68855.1"/>
    <property type="molecule type" value="Genomic_DNA"/>
</dbReference>
<feature type="compositionally biased region" description="Basic residues" evidence="2">
    <location>
        <begin position="333"/>
        <end position="368"/>
    </location>
</feature>
<dbReference type="GO" id="GO:0035267">
    <property type="term" value="C:NuA4 histone acetyltransferase complex"/>
    <property type="evidence" value="ECO:0007669"/>
    <property type="project" value="InterPro"/>
</dbReference>
<dbReference type="PANTHER" id="PTHR14898">
    <property type="entry name" value="ENHANCER OF POLYCOMB"/>
    <property type="match status" value="1"/>
</dbReference>
<feature type="coiled-coil region" evidence="1">
    <location>
        <begin position="233"/>
        <end position="267"/>
    </location>
</feature>
<dbReference type="OrthoDB" id="435275at2759"/>
<dbReference type="AlphaFoldDB" id="W7AAU3"/>
<feature type="region of interest" description="Disordered" evidence="2">
    <location>
        <begin position="493"/>
        <end position="513"/>
    </location>
</feature>
<feature type="compositionally biased region" description="Basic residues" evidence="2">
    <location>
        <begin position="562"/>
        <end position="572"/>
    </location>
</feature>
<dbReference type="VEuPathDB" id="PlasmoDB:C922_00543"/>
<evidence type="ECO:0000313" key="3">
    <source>
        <dbReference type="EMBL" id="EUD68855.1"/>
    </source>
</evidence>
<dbReference type="GeneID" id="20035817"/>
<feature type="region of interest" description="Disordered" evidence="2">
    <location>
        <begin position="539"/>
        <end position="599"/>
    </location>
</feature>
<proteinExistence type="predicted"/>
<gene>
    <name evidence="3" type="ORF">C922_00543</name>
</gene>
<feature type="compositionally biased region" description="Basic and acidic residues" evidence="2">
    <location>
        <begin position="707"/>
        <end position="716"/>
    </location>
</feature>
<feature type="compositionally biased region" description="Basic and acidic residues" evidence="2">
    <location>
        <begin position="812"/>
        <end position="833"/>
    </location>
</feature>